<comment type="caution">
    <text evidence="1">The sequence shown here is derived from an EMBL/GenBank/DDBJ whole genome shotgun (WGS) entry which is preliminary data.</text>
</comment>
<dbReference type="AlphaFoldDB" id="A0A4C1XMS8"/>
<keyword evidence="2" id="KW-1185">Reference proteome</keyword>
<dbReference type="Proteomes" id="UP000299102">
    <property type="component" value="Unassembled WGS sequence"/>
</dbReference>
<name>A0A4C1XMS8_EUMVA</name>
<organism evidence="1 2">
    <name type="scientific">Eumeta variegata</name>
    <name type="common">Bagworm moth</name>
    <name type="synonym">Eumeta japonica</name>
    <dbReference type="NCBI Taxonomy" id="151549"/>
    <lineage>
        <taxon>Eukaryota</taxon>
        <taxon>Metazoa</taxon>
        <taxon>Ecdysozoa</taxon>
        <taxon>Arthropoda</taxon>
        <taxon>Hexapoda</taxon>
        <taxon>Insecta</taxon>
        <taxon>Pterygota</taxon>
        <taxon>Neoptera</taxon>
        <taxon>Endopterygota</taxon>
        <taxon>Lepidoptera</taxon>
        <taxon>Glossata</taxon>
        <taxon>Ditrysia</taxon>
        <taxon>Tineoidea</taxon>
        <taxon>Psychidae</taxon>
        <taxon>Oiketicinae</taxon>
        <taxon>Eumeta</taxon>
    </lineage>
</organism>
<dbReference type="EMBL" id="BGZK01000871">
    <property type="protein sequence ID" value="GBP63525.1"/>
    <property type="molecule type" value="Genomic_DNA"/>
</dbReference>
<evidence type="ECO:0000313" key="1">
    <source>
        <dbReference type="EMBL" id="GBP63525.1"/>
    </source>
</evidence>
<accession>A0A4C1XMS8</accession>
<reference evidence="1 2" key="1">
    <citation type="journal article" date="2019" name="Commun. Biol.">
        <title>The bagworm genome reveals a unique fibroin gene that provides high tensile strength.</title>
        <authorList>
            <person name="Kono N."/>
            <person name="Nakamura H."/>
            <person name="Ohtoshi R."/>
            <person name="Tomita M."/>
            <person name="Numata K."/>
            <person name="Arakawa K."/>
        </authorList>
    </citation>
    <scope>NUCLEOTIDE SEQUENCE [LARGE SCALE GENOMIC DNA]</scope>
</reference>
<proteinExistence type="predicted"/>
<evidence type="ECO:0000313" key="2">
    <source>
        <dbReference type="Proteomes" id="UP000299102"/>
    </source>
</evidence>
<protein>
    <submittedName>
        <fullName evidence="1">Uncharacterized protein</fullName>
    </submittedName>
</protein>
<sequence>MESVRIVRRLGSSDLRLSPMDKMQRRYASYPSLQIYSAKYEVCLLELTTVAATVAPYIGPDSGSVKLTELSQYDQAKSVTNRSGGSFYANRIFGTGTSDSDVGYDRRLYWQALDTPTLRSL</sequence>
<gene>
    <name evidence="1" type="ORF">EVAR_45685_1</name>
</gene>